<feature type="domain" description="ATP-dependent DNA ligase family profile" evidence="4">
    <location>
        <begin position="104"/>
        <end position="232"/>
    </location>
</feature>
<dbReference type="PROSITE" id="PS50160">
    <property type="entry name" value="DNA_LIGASE_A3"/>
    <property type="match status" value="1"/>
</dbReference>
<reference evidence="5 6" key="1">
    <citation type="journal article" date="2012" name="J. Bacteriol.">
        <title>Complete Genome Sequence of Paenibacillus mucilaginosus 3016, a Bacterium Functional as Microbial Fertilizer.</title>
        <authorList>
            <person name="Ma M."/>
            <person name="Wang Z."/>
            <person name="Li L."/>
            <person name="Jiang X."/>
            <person name="Guan D."/>
            <person name="Cao F."/>
            <person name="Chen H."/>
            <person name="Wang X."/>
            <person name="Shen D."/>
            <person name="Du B."/>
            <person name="Li J."/>
        </authorList>
    </citation>
    <scope>NUCLEOTIDE SEQUENCE [LARGE SCALE GENOMIC DNA]</scope>
    <source>
        <strain evidence="5 6">3016</strain>
    </source>
</reference>
<protein>
    <submittedName>
        <fullName evidence="5">DNA ligase</fullName>
    </submittedName>
</protein>
<dbReference type="GO" id="GO:0003910">
    <property type="term" value="F:DNA ligase (ATP) activity"/>
    <property type="evidence" value="ECO:0007669"/>
    <property type="project" value="InterPro"/>
</dbReference>
<dbReference type="STRING" id="1116391.PM3016_4943"/>
<dbReference type="Gene3D" id="3.30.470.30">
    <property type="entry name" value="DNA ligase/mRNA capping enzyme"/>
    <property type="match status" value="1"/>
</dbReference>
<dbReference type="SUPFAM" id="SSF56091">
    <property type="entry name" value="DNA ligase/mRNA capping enzyme, catalytic domain"/>
    <property type="match status" value="1"/>
</dbReference>
<dbReference type="HOGENOM" id="CLU_574708_0_0_9"/>
<dbReference type="GO" id="GO:0006310">
    <property type="term" value="P:DNA recombination"/>
    <property type="evidence" value="ECO:0007669"/>
    <property type="project" value="InterPro"/>
</dbReference>
<evidence type="ECO:0000256" key="2">
    <source>
        <dbReference type="ARBA" id="ARBA00049990"/>
    </source>
</evidence>
<dbReference type="InterPro" id="IPR012310">
    <property type="entry name" value="DNA_ligase_ATP-dep_cent"/>
</dbReference>
<feature type="region of interest" description="Disordered" evidence="3">
    <location>
        <begin position="271"/>
        <end position="306"/>
    </location>
</feature>
<dbReference type="PANTHER" id="PTHR42705">
    <property type="entry name" value="BIFUNCTIONAL NON-HOMOLOGOUS END JOINING PROTEIN LIGD"/>
    <property type="match status" value="1"/>
</dbReference>
<dbReference type="Pfam" id="PF21686">
    <property type="entry name" value="LigD_Prim-Pol"/>
    <property type="match status" value="1"/>
</dbReference>
<dbReference type="CDD" id="cd07906">
    <property type="entry name" value="Adenylation_DNA_ligase_LigD_LigC"/>
    <property type="match status" value="1"/>
</dbReference>
<dbReference type="Pfam" id="PF01068">
    <property type="entry name" value="DNA_ligase_A_M"/>
    <property type="match status" value="1"/>
</dbReference>
<proteinExistence type="inferred from homology"/>
<dbReference type="AlphaFoldDB" id="H6NLW0"/>
<dbReference type="InterPro" id="IPR014145">
    <property type="entry name" value="LigD_pol_dom"/>
</dbReference>
<dbReference type="GO" id="GO:0006281">
    <property type="term" value="P:DNA repair"/>
    <property type="evidence" value="ECO:0007669"/>
    <property type="project" value="InterPro"/>
</dbReference>
<keyword evidence="5" id="KW-0436">Ligase</keyword>
<evidence type="ECO:0000256" key="1">
    <source>
        <dbReference type="ARBA" id="ARBA00049981"/>
    </source>
</evidence>
<dbReference type="EMBL" id="CP003235">
    <property type="protein sequence ID" value="AFC31675.1"/>
    <property type="molecule type" value="Genomic_DNA"/>
</dbReference>
<accession>H6NLW0</accession>
<evidence type="ECO:0000259" key="4">
    <source>
        <dbReference type="PROSITE" id="PS50160"/>
    </source>
</evidence>
<organism evidence="5 6">
    <name type="scientific">Paenibacillus mucilaginosus 3016</name>
    <dbReference type="NCBI Taxonomy" id="1116391"/>
    <lineage>
        <taxon>Bacteria</taxon>
        <taxon>Bacillati</taxon>
        <taxon>Bacillota</taxon>
        <taxon>Bacilli</taxon>
        <taxon>Bacillales</taxon>
        <taxon>Paenibacillaceae</taxon>
        <taxon>Paenibacillus</taxon>
    </lineage>
</organism>
<dbReference type="Gene3D" id="3.30.1490.70">
    <property type="match status" value="1"/>
</dbReference>
<evidence type="ECO:0000313" key="5">
    <source>
        <dbReference type="EMBL" id="AFC31675.1"/>
    </source>
</evidence>
<dbReference type="KEGG" id="pmq:PM3016_4943"/>
<sequence>MPVFKPMAPILTDRLPQGDEWGYQLKWDGFRILALVDEGRVELVSKYGLPKTKTYPDLVRVLSRLPGRFLLDGEAVLLDPATGRPSFQRMQQRDKLADPALIRRAAERSPVQYVAFDLLQLGGRDLRGRPFRERHEALDQLAADWEPPLCTAQLFPDGDALWDWVCEREWEGVIAKRLDSPYAEGKDHRDWFKRKTALRLEAEAVGIVYREGRVASLVLQQGGKYLGRASSGLDAAAKRELGRLPTVPAAGPRSGELPEGLRGAEIRWLAEPPARHRERPGADRSGTAAAPETAGDRRESDMTDERGIVQVDGVEVEISRPDKLLWPEPGITKLIYLQKLAALSPYLLPYCRDRHLTTRRFPHGVQGKFFYQKNAPGGRPDYVRTHLYEGVEYVNLDSLPVLLWLGNLAALEFHPSFETVHGEEPQEWVIDVDPSGRATPVSWRRPPGSERRWKGWACVRSPRPPELRAFKSWSR</sequence>
<gene>
    <name evidence="5" type="ORF">PM3016_4943</name>
</gene>
<feature type="compositionally biased region" description="Basic and acidic residues" evidence="3">
    <location>
        <begin position="273"/>
        <end position="282"/>
    </location>
</feature>
<evidence type="ECO:0000256" key="3">
    <source>
        <dbReference type="SAM" id="MobiDB-lite"/>
    </source>
</evidence>
<keyword evidence="6" id="KW-1185">Reference proteome</keyword>
<comment type="similarity">
    <text evidence="1">In the C-terminal section; belongs to the ATP-dependent DNA ligase family.</text>
</comment>
<comment type="similarity">
    <text evidence="2">In the N-terminal section; belongs to the LigD polymerase family.</text>
</comment>
<dbReference type="Gene3D" id="3.90.920.10">
    <property type="entry name" value="DNA primase, PRIM domain"/>
    <property type="match status" value="1"/>
</dbReference>
<dbReference type="GO" id="GO:0005524">
    <property type="term" value="F:ATP binding"/>
    <property type="evidence" value="ECO:0007669"/>
    <property type="project" value="InterPro"/>
</dbReference>
<dbReference type="Proteomes" id="UP000007523">
    <property type="component" value="Chromosome"/>
</dbReference>
<dbReference type="InterPro" id="IPR052171">
    <property type="entry name" value="NHEJ_LigD"/>
</dbReference>
<dbReference type="PANTHER" id="PTHR42705:SF2">
    <property type="entry name" value="BIFUNCTIONAL NON-HOMOLOGOUS END JOINING PROTEIN LIGD"/>
    <property type="match status" value="1"/>
</dbReference>
<name>H6NLW0_9BACL</name>
<evidence type="ECO:0000313" key="6">
    <source>
        <dbReference type="Proteomes" id="UP000007523"/>
    </source>
</evidence>
<feature type="compositionally biased region" description="Basic and acidic residues" evidence="3">
    <location>
        <begin position="294"/>
        <end position="306"/>
    </location>
</feature>